<dbReference type="AlphaFoldDB" id="A0A642C514"/>
<feature type="non-terminal residue" evidence="1">
    <location>
        <position position="1"/>
    </location>
</feature>
<organism evidence="1 2">
    <name type="scientific">Bacteroides ovatus</name>
    <dbReference type="NCBI Taxonomy" id="28116"/>
    <lineage>
        <taxon>Bacteria</taxon>
        <taxon>Pseudomonadati</taxon>
        <taxon>Bacteroidota</taxon>
        <taxon>Bacteroidia</taxon>
        <taxon>Bacteroidales</taxon>
        <taxon>Bacteroidaceae</taxon>
        <taxon>Bacteroides</taxon>
    </lineage>
</organism>
<dbReference type="EMBL" id="VWFO01000296">
    <property type="protein sequence ID" value="KAA4656884.1"/>
    <property type="molecule type" value="Genomic_DNA"/>
</dbReference>
<reference evidence="1 2" key="1">
    <citation type="journal article" date="2019" name="Nat. Med.">
        <title>A library of human gut bacterial isolates paired with longitudinal multiomics data enables mechanistic microbiome research.</title>
        <authorList>
            <person name="Poyet M."/>
            <person name="Groussin M."/>
            <person name="Gibbons S.M."/>
            <person name="Avila-Pacheco J."/>
            <person name="Jiang X."/>
            <person name="Kearney S.M."/>
            <person name="Perrotta A.R."/>
            <person name="Berdy B."/>
            <person name="Zhao S."/>
            <person name="Lieberman T.D."/>
            <person name="Swanson P.K."/>
            <person name="Smith M."/>
            <person name="Roesemann S."/>
            <person name="Alexander J.E."/>
            <person name="Rich S.A."/>
            <person name="Livny J."/>
            <person name="Vlamakis H."/>
            <person name="Clish C."/>
            <person name="Bullock K."/>
            <person name="Deik A."/>
            <person name="Scott J."/>
            <person name="Pierce K.A."/>
            <person name="Xavier R.J."/>
            <person name="Alm E.J."/>
        </authorList>
    </citation>
    <scope>NUCLEOTIDE SEQUENCE [LARGE SCALE GENOMIC DNA]</scope>
    <source>
        <strain evidence="1 2">BIOML-A14</strain>
    </source>
</reference>
<proteinExistence type="predicted"/>
<protein>
    <recommendedName>
        <fullName evidence="3">TonB-dependent receptor</fullName>
    </recommendedName>
</protein>
<gene>
    <name evidence="1" type="ORF">F3B98_29250</name>
</gene>
<comment type="caution">
    <text evidence="1">The sequence shown here is derived from an EMBL/GenBank/DDBJ whole genome shotgun (WGS) entry which is preliminary data.</text>
</comment>
<evidence type="ECO:0000313" key="1">
    <source>
        <dbReference type="EMBL" id="KAA4656884.1"/>
    </source>
</evidence>
<sequence length="79" mass="9091">SIWKRNGSFLRLQEVSLRYSLKHLPWIKAVGLSSVDLEFVANNLCTFDNVKYFDPEQASANGAVYPIPATYSFQVYLRF</sequence>
<evidence type="ECO:0000313" key="2">
    <source>
        <dbReference type="Proteomes" id="UP000435985"/>
    </source>
</evidence>
<name>A0A642C514_BACOV</name>
<dbReference type="Proteomes" id="UP000435985">
    <property type="component" value="Unassembled WGS sequence"/>
</dbReference>
<accession>A0A642C514</accession>
<evidence type="ECO:0008006" key="3">
    <source>
        <dbReference type="Google" id="ProtNLM"/>
    </source>
</evidence>